<gene>
    <name evidence="8" type="ordered locus">Nmag_3656</name>
</gene>
<proteinExistence type="predicted"/>
<geneLocation type="plasmid" evidence="8 9">
    <name>pNMAG01</name>
</geneLocation>
<keyword evidence="2" id="KW-0210">Decarboxylase</keyword>
<dbReference type="GO" id="GO:0009089">
    <property type="term" value="P:lysine biosynthetic process via diaminopimelate"/>
    <property type="evidence" value="ECO:0007669"/>
    <property type="project" value="UniProtKB-UniRule"/>
</dbReference>
<dbReference type="HOGENOM" id="CLU_026444_0_1_2"/>
<dbReference type="AlphaFoldDB" id="D3T0U5"/>
<dbReference type="FunFam" id="3.20.20.10:FF:000003">
    <property type="entry name" value="Diaminopimelate decarboxylase"/>
    <property type="match status" value="1"/>
</dbReference>
<dbReference type="Gene3D" id="2.40.37.10">
    <property type="entry name" value="Lyase, Ornithine Decarboxylase, Chain A, domain 1"/>
    <property type="match status" value="1"/>
</dbReference>
<dbReference type="EMBL" id="CP001933">
    <property type="protein sequence ID" value="ADD07204.1"/>
    <property type="molecule type" value="Genomic_DNA"/>
</dbReference>
<dbReference type="InterPro" id="IPR002986">
    <property type="entry name" value="DAP_deCOOHase_LysA"/>
</dbReference>
<dbReference type="NCBIfam" id="TIGR01048">
    <property type="entry name" value="lysA"/>
    <property type="match status" value="1"/>
</dbReference>
<dbReference type="PRINTS" id="PR01179">
    <property type="entry name" value="ODADCRBXLASE"/>
</dbReference>
<organism evidence="8 9">
    <name type="scientific">Natrialba magadii (strain ATCC 43099 / DSM 3394 / CCM 3739 / CIP 104546 / IAM 13178 / JCM 8861 / NBRC 102185 / NCIMB 2190 / MS3)</name>
    <name type="common">Natronobacterium magadii</name>
    <dbReference type="NCBI Taxonomy" id="547559"/>
    <lineage>
        <taxon>Archaea</taxon>
        <taxon>Methanobacteriati</taxon>
        <taxon>Methanobacteriota</taxon>
        <taxon>Stenosarchaea group</taxon>
        <taxon>Halobacteria</taxon>
        <taxon>Halobacteriales</taxon>
        <taxon>Natrialbaceae</taxon>
        <taxon>Natrialba</taxon>
    </lineage>
</organism>
<name>D3T0U5_NATMM</name>
<evidence type="ECO:0000313" key="9">
    <source>
        <dbReference type="Proteomes" id="UP000001879"/>
    </source>
</evidence>
<keyword evidence="9" id="KW-1185">Reference proteome</keyword>
<dbReference type="InterPro" id="IPR009006">
    <property type="entry name" value="Ala_racemase/Decarboxylase_C"/>
</dbReference>
<dbReference type="EC" id="4.1.1.20" evidence="5"/>
<dbReference type="PROSITE" id="PS00878">
    <property type="entry name" value="ODR_DC_2_1"/>
    <property type="match status" value="1"/>
</dbReference>
<dbReference type="PANTHER" id="PTHR43727">
    <property type="entry name" value="DIAMINOPIMELATE DECARBOXYLASE"/>
    <property type="match status" value="1"/>
</dbReference>
<dbReference type="Proteomes" id="UP000001879">
    <property type="component" value="Plasmid pNMAG01"/>
</dbReference>
<evidence type="ECO:0000256" key="1">
    <source>
        <dbReference type="ARBA" id="ARBA00001933"/>
    </source>
</evidence>
<evidence type="ECO:0000259" key="7">
    <source>
        <dbReference type="Pfam" id="PF02784"/>
    </source>
</evidence>
<dbReference type="InterPro" id="IPR022644">
    <property type="entry name" value="De-COase2_N"/>
</dbReference>
<sequence length="457" mass="49601">MLFPVEQSGSLACEGGCFHELMRHVVPMDLTHRRERLLEHEAALCAPHDSPVYVFYEDDIRDNYRTLRSALDEHYPDSTIHFAVKANYNPAILSILRDEGCHAEVYARGELAAAQTAGYDADDLLLTGMNRRPEDIERALETGVGHFLVDNATELERLVAAARKTDVRPRVLIRCNPSMEVPTHPEVATATLETKFGLDIDSGRAMAVTEKAVAAEEIDLAGIQLHIGSQIQSAEPYGVAARDMCAFAVDIRDELGVEIDVLDLGGGLPVPYDDDVPAPETIIETIATNVKDSLSATDMSLPTLFLEPGRRLVGNAGTLLARVGVVKETPYATFAVLDAGTNTVSSYWPYPIYALSEAEPTESYHLAGPLCYSGDVLAEDVSLPPLERGDTIAIDRIGAYSLGSASHTNAQPKPPIVLLRSNGDVETIRQPESVEEIIGNAQQPEDLALDDVTTEAD</sequence>
<comment type="cofactor">
    <cofactor evidence="1 6">
        <name>pyridoxal 5'-phosphate</name>
        <dbReference type="ChEBI" id="CHEBI:597326"/>
    </cofactor>
</comment>
<dbReference type="InterPro" id="IPR029066">
    <property type="entry name" value="PLP-binding_barrel"/>
</dbReference>
<dbReference type="KEGG" id="nmg:Nmag_3656"/>
<dbReference type="Pfam" id="PF02784">
    <property type="entry name" value="Orn_Arg_deC_N"/>
    <property type="match status" value="1"/>
</dbReference>
<dbReference type="GO" id="GO:0008836">
    <property type="term" value="F:diaminopimelate decarboxylase activity"/>
    <property type="evidence" value="ECO:0007669"/>
    <property type="project" value="UniProtKB-UniRule"/>
</dbReference>
<dbReference type="PROSITE" id="PS00879">
    <property type="entry name" value="ODR_DC_2_2"/>
    <property type="match status" value="1"/>
</dbReference>
<feature type="active site" description="Proton donor" evidence="6">
    <location>
        <position position="371"/>
    </location>
</feature>
<dbReference type="PANTHER" id="PTHR43727:SF2">
    <property type="entry name" value="GROUP IV DECARBOXYLASE"/>
    <property type="match status" value="1"/>
</dbReference>
<accession>D3T0U5</accession>
<evidence type="ECO:0000256" key="3">
    <source>
        <dbReference type="ARBA" id="ARBA00022898"/>
    </source>
</evidence>
<evidence type="ECO:0000256" key="2">
    <source>
        <dbReference type="ARBA" id="ARBA00022793"/>
    </source>
</evidence>
<protein>
    <recommendedName>
        <fullName evidence="5">Diaminopimelate decarboxylase</fullName>
        <ecNumber evidence="5">4.1.1.20</ecNumber>
    </recommendedName>
</protein>
<keyword evidence="4" id="KW-0456">Lyase</keyword>
<dbReference type="SUPFAM" id="SSF50621">
    <property type="entry name" value="Alanine racemase C-terminal domain-like"/>
    <property type="match status" value="1"/>
</dbReference>
<reference evidence="8 9" key="2">
    <citation type="journal article" date="2012" name="BMC Genomics">
        <title>A comparative genomics perspective on the genetic content of the alkaliphilic haloarchaeon Natrialba magadii ATCC 43099T.</title>
        <authorList>
            <person name="Siddaramappa S."/>
            <person name="Challacombe J.F."/>
            <person name="Decastro R.E."/>
            <person name="Pfeiffer F."/>
            <person name="Sastre D.E."/>
            <person name="Gimenez M.I."/>
            <person name="Paggi R.A."/>
            <person name="Detter J.C."/>
            <person name="Davenport K.W."/>
            <person name="Goodwin L.A."/>
            <person name="Kyrpides N."/>
            <person name="Tapia R."/>
            <person name="Pitluck S."/>
            <person name="Lucas S."/>
            <person name="Woyke T."/>
            <person name="Maupin-Furlow J.A."/>
        </authorList>
    </citation>
    <scope>NUCLEOTIDE SEQUENCE [LARGE SCALE GENOMIC DNA]</scope>
    <source>
        <strain evidence="9">ATCC 43099 / DSM 3394 / CCM 3739 / CIP 104546 / IAM 13178 / JCM 8861 / NBRC 102185 / NCIMB 2190 / MS3</strain>
    </source>
</reference>
<evidence type="ECO:0000256" key="6">
    <source>
        <dbReference type="PIRSR" id="PIRSR600183-50"/>
    </source>
</evidence>
<dbReference type="InterPro" id="IPR000183">
    <property type="entry name" value="Orn/DAP/Arg_de-COase"/>
</dbReference>
<evidence type="ECO:0000256" key="4">
    <source>
        <dbReference type="ARBA" id="ARBA00023239"/>
    </source>
</evidence>
<reference evidence="9" key="1">
    <citation type="submission" date="2010-02" db="EMBL/GenBank/DDBJ databases">
        <title>Complete sequence of plasmid 1 of Natrialba magadii ATCC 43099.</title>
        <authorList>
            <consortium name="US DOE Joint Genome Institute"/>
            <person name="Lucas S."/>
            <person name="Copeland A."/>
            <person name="Lapidus A."/>
            <person name="Cheng J.-F."/>
            <person name="Bruce D."/>
            <person name="Goodwin L."/>
            <person name="Pitluck S."/>
            <person name="Davenport K."/>
            <person name="Saunders E."/>
            <person name="Detter J.C."/>
            <person name="Han C."/>
            <person name="Tapia R."/>
            <person name="Land M."/>
            <person name="Hauser L."/>
            <person name="Kyrpides N."/>
            <person name="Mikhailova N."/>
            <person name="De Castro R.E."/>
            <person name="Maupin-Furlow J.A."/>
            <person name="Woyke T."/>
        </authorList>
    </citation>
    <scope>NUCLEOTIDE SEQUENCE [LARGE SCALE GENOMIC DNA]</scope>
    <source>
        <strain evidence="9">ATCC 43099 / DSM 3394 / CCM 3739 / CIP 104546 / IAM 13178 / JCM 8861 / NBRC 102185 / NCIMB 2190 / MS3</strain>
        <plasmid evidence="9">pNMAG01</plasmid>
    </source>
</reference>
<evidence type="ECO:0000256" key="5">
    <source>
        <dbReference type="NCBIfam" id="TIGR01048"/>
    </source>
</evidence>
<feature type="domain" description="Orn/DAP/Arg decarboxylase 2 N-terminal" evidence="7">
    <location>
        <begin position="61"/>
        <end position="313"/>
    </location>
</feature>
<keyword evidence="3 6" id="KW-0663">Pyridoxal phosphate</keyword>
<keyword evidence="8" id="KW-0614">Plasmid</keyword>
<evidence type="ECO:0000313" key="8">
    <source>
        <dbReference type="EMBL" id="ADD07204.1"/>
    </source>
</evidence>
<dbReference type="CDD" id="cd06828">
    <property type="entry name" value="PLPDE_III_DapDC"/>
    <property type="match status" value="1"/>
</dbReference>
<dbReference type="InterPro" id="IPR022653">
    <property type="entry name" value="De-COase2_pyr-phos_BS"/>
</dbReference>
<dbReference type="InterPro" id="IPR022657">
    <property type="entry name" value="De-COase2_CS"/>
</dbReference>
<dbReference type="Gene3D" id="3.20.20.10">
    <property type="entry name" value="Alanine racemase"/>
    <property type="match status" value="1"/>
</dbReference>
<dbReference type="SUPFAM" id="SSF51419">
    <property type="entry name" value="PLP-binding barrel"/>
    <property type="match status" value="1"/>
</dbReference>
<feature type="modified residue" description="N6-(pyridoxal phosphate)lysine" evidence="6">
    <location>
        <position position="85"/>
    </location>
</feature>